<evidence type="ECO:0000313" key="22">
    <source>
        <dbReference type="Proteomes" id="UP000183299"/>
    </source>
</evidence>
<dbReference type="STRING" id="576117.SAMN04488138_102236"/>
<dbReference type="PROSITE" id="PS50970">
    <property type="entry name" value="HCY"/>
    <property type="match status" value="1"/>
</dbReference>
<evidence type="ECO:0000256" key="14">
    <source>
        <dbReference type="ARBA" id="ARBA00022833"/>
    </source>
</evidence>
<dbReference type="RefSeq" id="WP_066606262.1">
    <property type="nucleotide sequence ID" value="NZ_FORY01000002.1"/>
</dbReference>
<evidence type="ECO:0000256" key="6">
    <source>
        <dbReference type="ARBA" id="ARBA00012032"/>
    </source>
</evidence>
<dbReference type="EC" id="2.1.1.13" evidence="6"/>
<keyword evidence="15" id="KW-0486">Methionine biosynthesis</keyword>
<evidence type="ECO:0000256" key="11">
    <source>
        <dbReference type="ARBA" id="ARBA00022679"/>
    </source>
</evidence>
<dbReference type="Proteomes" id="UP000183299">
    <property type="component" value="Unassembled WGS sequence"/>
</dbReference>
<keyword evidence="14 19" id="KW-0862">Zinc</keyword>
<gene>
    <name evidence="21" type="ORF">SAMN04488138_102236</name>
</gene>
<evidence type="ECO:0000256" key="2">
    <source>
        <dbReference type="ARBA" id="ARBA00001947"/>
    </source>
</evidence>
<sequence length="343" mass="36054">MINFSLPDAPSLAPLRKLATERIVILDGAMGTQVQTLGLGEEDFQGDGSYDLKSDLPQKGNNDLLSLTQPKAIEDIHFSFAMAGADIMETNTFSSTTIAQADYGLEHAVHDLNVAGAQVARRAAERAEAEDGRKRYVAGAVGPTNRTASISPDVNDPGYRAVTFNDLRVAYGEQIRGLIAGGADIILIETIFDTLNAKAAIFASFEGFAEAGVRLPVMISGTITDASGRTLSGQTPTAFWHSVMHARPFTVGLNCALGAEAMRPHLAELASVSTSLICAYPNAGLPNAFGQYDETPEQTAAQVGGFAREGLVNVVGGCCGTTPDHIRALADAVAPFAPREVSA</sequence>
<dbReference type="GO" id="GO:0005829">
    <property type="term" value="C:cytosol"/>
    <property type="evidence" value="ECO:0007669"/>
    <property type="project" value="TreeGrafter"/>
</dbReference>
<dbReference type="GO" id="GO:0031419">
    <property type="term" value="F:cobalamin binding"/>
    <property type="evidence" value="ECO:0007669"/>
    <property type="project" value="UniProtKB-KW"/>
</dbReference>
<evidence type="ECO:0000256" key="16">
    <source>
        <dbReference type="ARBA" id="ARBA00023285"/>
    </source>
</evidence>
<name>A0A1I3P819_9RHOB</name>
<keyword evidence="12" id="KW-0949">S-adenosyl-L-methionine</keyword>
<evidence type="ECO:0000256" key="12">
    <source>
        <dbReference type="ARBA" id="ARBA00022691"/>
    </source>
</evidence>
<dbReference type="InterPro" id="IPR036589">
    <property type="entry name" value="HCY_dom_sf"/>
</dbReference>
<evidence type="ECO:0000256" key="18">
    <source>
        <dbReference type="ARBA" id="ARBA00031040"/>
    </source>
</evidence>
<dbReference type="GO" id="GO:0046653">
    <property type="term" value="P:tetrahydrofolate metabolic process"/>
    <property type="evidence" value="ECO:0007669"/>
    <property type="project" value="TreeGrafter"/>
</dbReference>
<evidence type="ECO:0000256" key="17">
    <source>
        <dbReference type="ARBA" id="ARBA00025552"/>
    </source>
</evidence>
<dbReference type="GeneID" id="98664040"/>
<evidence type="ECO:0000313" key="21">
    <source>
        <dbReference type="EMBL" id="SFJ17698.1"/>
    </source>
</evidence>
<dbReference type="GO" id="GO:0032259">
    <property type="term" value="P:methylation"/>
    <property type="evidence" value="ECO:0007669"/>
    <property type="project" value="UniProtKB-KW"/>
</dbReference>
<accession>A0A1I3P819</accession>
<comment type="function">
    <text evidence="17">Catalyzes the transfer of a methyl group from methyl-cobalamin to homocysteine, yielding enzyme-bound cob(I)alamin and methionine. Subsequently, remethylates the cofactor using methyltetrahydrofolate.</text>
</comment>
<dbReference type="FunFam" id="3.20.20.330:FF:000001">
    <property type="entry name" value="Methionine synthase"/>
    <property type="match status" value="1"/>
</dbReference>
<comment type="similarity">
    <text evidence="5">Belongs to the vitamin-B12 dependent methionine synthase family.</text>
</comment>
<evidence type="ECO:0000256" key="10">
    <source>
        <dbReference type="ARBA" id="ARBA00022628"/>
    </source>
</evidence>
<dbReference type="GO" id="GO:0008705">
    <property type="term" value="F:methionine synthase activity"/>
    <property type="evidence" value="ECO:0007669"/>
    <property type="project" value="UniProtKB-EC"/>
</dbReference>
<protein>
    <recommendedName>
        <fullName evidence="7">Methionine synthase</fullName>
        <ecNumber evidence="6">2.1.1.13</ecNumber>
    </recommendedName>
    <alternativeName>
        <fullName evidence="18">5-methyltetrahydrofolate--homocysteine methyltransferase</fullName>
    </alternativeName>
</protein>
<comment type="cofactor">
    <cofactor evidence="3">
        <name>methylcob(III)alamin</name>
        <dbReference type="ChEBI" id="CHEBI:28115"/>
    </cofactor>
</comment>
<keyword evidence="22" id="KW-1185">Reference proteome</keyword>
<keyword evidence="11 19" id="KW-0808">Transferase</keyword>
<comment type="catalytic activity">
    <reaction evidence="1">
        <text>(6S)-5-methyl-5,6,7,8-tetrahydrofolate + L-homocysteine = (6S)-5,6,7,8-tetrahydrofolate + L-methionine</text>
        <dbReference type="Rhea" id="RHEA:11172"/>
        <dbReference type="ChEBI" id="CHEBI:18608"/>
        <dbReference type="ChEBI" id="CHEBI:57453"/>
        <dbReference type="ChEBI" id="CHEBI:57844"/>
        <dbReference type="ChEBI" id="CHEBI:58199"/>
        <dbReference type="EC" id="2.1.1.13"/>
    </reaction>
</comment>
<feature type="binding site" evidence="19">
    <location>
        <position position="318"/>
    </location>
    <ligand>
        <name>Zn(2+)</name>
        <dbReference type="ChEBI" id="CHEBI:29105"/>
    </ligand>
</feature>
<evidence type="ECO:0000256" key="3">
    <source>
        <dbReference type="ARBA" id="ARBA00001956"/>
    </source>
</evidence>
<dbReference type="OrthoDB" id="9803687at2"/>
<keyword evidence="9" id="KW-0028">Amino-acid biosynthesis</keyword>
<proteinExistence type="inferred from homology"/>
<evidence type="ECO:0000256" key="19">
    <source>
        <dbReference type="PROSITE-ProRule" id="PRU00333"/>
    </source>
</evidence>
<keyword evidence="8 19" id="KW-0489">Methyltransferase</keyword>
<evidence type="ECO:0000256" key="9">
    <source>
        <dbReference type="ARBA" id="ARBA00022605"/>
    </source>
</evidence>
<comment type="pathway">
    <text evidence="4">Amino-acid biosynthesis; L-methionine biosynthesis via de novo pathway; L-methionine from L-homocysteine (MetH route): step 1/1.</text>
</comment>
<evidence type="ECO:0000256" key="1">
    <source>
        <dbReference type="ARBA" id="ARBA00001700"/>
    </source>
</evidence>
<evidence type="ECO:0000256" key="8">
    <source>
        <dbReference type="ARBA" id="ARBA00022603"/>
    </source>
</evidence>
<evidence type="ECO:0000259" key="20">
    <source>
        <dbReference type="PROSITE" id="PS50970"/>
    </source>
</evidence>
<dbReference type="Pfam" id="PF02574">
    <property type="entry name" value="S-methyl_trans"/>
    <property type="match status" value="1"/>
</dbReference>
<organism evidence="21 22">
    <name type="scientific">Celeribacter halophilus</name>
    <dbReference type="NCBI Taxonomy" id="576117"/>
    <lineage>
        <taxon>Bacteria</taxon>
        <taxon>Pseudomonadati</taxon>
        <taxon>Pseudomonadota</taxon>
        <taxon>Alphaproteobacteria</taxon>
        <taxon>Rhodobacterales</taxon>
        <taxon>Roseobacteraceae</taxon>
        <taxon>Celeribacter</taxon>
    </lineage>
</organism>
<dbReference type="AlphaFoldDB" id="A0A1I3P819"/>
<dbReference type="InterPro" id="IPR050554">
    <property type="entry name" value="Met_Synthase/Corrinoid"/>
</dbReference>
<dbReference type="SUPFAM" id="SSF82282">
    <property type="entry name" value="Homocysteine S-methyltransferase"/>
    <property type="match status" value="1"/>
</dbReference>
<feature type="domain" description="Hcy-binding" evidence="20">
    <location>
        <begin position="12"/>
        <end position="333"/>
    </location>
</feature>
<dbReference type="InterPro" id="IPR003726">
    <property type="entry name" value="HCY_dom"/>
</dbReference>
<keyword evidence="10" id="KW-0846">Cobalamin</keyword>
<reference evidence="21 22" key="1">
    <citation type="submission" date="2016-10" db="EMBL/GenBank/DDBJ databases">
        <authorList>
            <person name="de Groot N.N."/>
        </authorList>
    </citation>
    <scope>NUCLEOTIDE SEQUENCE [LARGE SCALE GENOMIC DNA]</scope>
    <source>
        <strain evidence="21 22">CGMCC 1.8891</strain>
    </source>
</reference>
<feature type="binding site" evidence="19">
    <location>
        <position position="319"/>
    </location>
    <ligand>
        <name>Zn(2+)</name>
        <dbReference type="ChEBI" id="CHEBI:29105"/>
    </ligand>
</feature>
<feature type="binding site" evidence="19">
    <location>
        <position position="255"/>
    </location>
    <ligand>
        <name>Zn(2+)</name>
        <dbReference type="ChEBI" id="CHEBI:29105"/>
    </ligand>
</feature>
<dbReference type="EMBL" id="FORY01000002">
    <property type="protein sequence ID" value="SFJ17698.1"/>
    <property type="molecule type" value="Genomic_DNA"/>
</dbReference>
<dbReference type="PANTHER" id="PTHR45833:SF1">
    <property type="entry name" value="METHIONINE SYNTHASE"/>
    <property type="match status" value="1"/>
</dbReference>
<dbReference type="GO" id="GO:0046872">
    <property type="term" value="F:metal ion binding"/>
    <property type="evidence" value="ECO:0007669"/>
    <property type="project" value="UniProtKB-KW"/>
</dbReference>
<evidence type="ECO:0000256" key="13">
    <source>
        <dbReference type="ARBA" id="ARBA00022723"/>
    </source>
</evidence>
<evidence type="ECO:0000256" key="7">
    <source>
        <dbReference type="ARBA" id="ARBA00013998"/>
    </source>
</evidence>
<evidence type="ECO:0000256" key="5">
    <source>
        <dbReference type="ARBA" id="ARBA00010398"/>
    </source>
</evidence>
<dbReference type="Gene3D" id="3.20.20.330">
    <property type="entry name" value="Homocysteine-binding-like domain"/>
    <property type="match status" value="1"/>
</dbReference>
<comment type="cofactor">
    <cofactor evidence="2 19">
        <name>Zn(2+)</name>
        <dbReference type="ChEBI" id="CHEBI:29105"/>
    </cofactor>
</comment>
<keyword evidence="13 19" id="KW-0479">Metal-binding</keyword>
<dbReference type="PANTHER" id="PTHR45833">
    <property type="entry name" value="METHIONINE SYNTHASE"/>
    <property type="match status" value="1"/>
</dbReference>
<evidence type="ECO:0000256" key="4">
    <source>
        <dbReference type="ARBA" id="ARBA00005178"/>
    </source>
</evidence>
<evidence type="ECO:0000256" key="15">
    <source>
        <dbReference type="ARBA" id="ARBA00023167"/>
    </source>
</evidence>
<keyword evidence="16" id="KW-0170">Cobalt</keyword>
<dbReference type="GO" id="GO:0050667">
    <property type="term" value="P:homocysteine metabolic process"/>
    <property type="evidence" value="ECO:0007669"/>
    <property type="project" value="TreeGrafter"/>
</dbReference>